<organism evidence="3 4">
    <name type="scientific">Thalassiosira pseudonana</name>
    <name type="common">Marine diatom</name>
    <name type="synonym">Cyclotella nana</name>
    <dbReference type="NCBI Taxonomy" id="35128"/>
    <lineage>
        <taxon>Eukaryota</taxon>
        <taxon>Sar</taxon>
        <taxon>Stramenopiles</taxon>
        <taxon>Ochrophyta</taxon>
        <taxon>Bacillariophyta</taxon>
        <taxon>Coscinodiscophyceae</taxon>
        <taxon>Thalassiosirophycidae</taxon>
        <taxon>Thalassiosirales</taxon>
        <taxon>Thalassiosiraceae</taxon>
        <taxon>Thalassiosira</taxon>
    </lineage>
</organism>
<evidence type="ECO:0000256" key="1">
    <source>
        <dbReference type="SAM" id="Phobius"/>
    </source>
</evidence>
<gene>
    <name evidence="3" type="ORF">THAPSDRAFT_5830</name>
</gene>
<dbReference type="InParanoid" id="B8C409"/>
<dbReference type="RefSeq" id="XP_002290900.1">
    <property type="nucleotide sequence ID" value="XM_002290864.1"/>
</dbReference>
<keyword evidence="1" id="KW-1133">Transmembrane helix</keyword>
<dbReference type="STRING" id="35128.B8C409"/>
<keyword evidence="2" id="KW-0732">Signal</keyword>
<dbReference type="GeneID" id="7447218"/>
<protein>
    <submittedName>
        <fullName evidence="3">Uncharacterized protein</fullName>
    </submittedName>
</protein>
<feature type="transmembrane region" description="Helical" evidence="1">
    <location>
        <begin position="180"/>
        <end position="201"/>
    </location>
</feature>
<dbReference type="PANTHER" id="PTHR35283:SF3">
    <property type="entry name" value="T12C22.21 PROTEIN"/>
    <property type="match status" value="1"/>
</dbReference>
<evidence type="ECO:0000313" key="3">
    <source>
        <dbReference type="EMBL" id="EED92652.1"/>
    </source>
</evidence>
<keyword evidence="4" id="KW-1185">Reference proteome</keyword>
<dbReference type="AlphaFoldDB" id="B8C409"/>
<feature type="transmembrane region" description="Helical" evidence="1">
    <location>
        <begin position="151"/>
        <end position="173"/>
    </location>
</feature>
<dbReference type="KEGG" id="tps:THAPSDRAFT_5830"/>
<keyword evidence="1" id="KW-0812">Transmembrane</keyword>
<dbReference type="eggNOG" id="ENOG502QPMJ">
    <property type="taxonomic scope" value="Eukaryota"/>
</dbReference>
<feature type="chain" id="PRO_5002869406" evidence="2">
    <location>
        <begin position="23"/>
        <end position="213"/>
    </location>
</feature>
<sequence>MTLPSLLLLVVTALCSLPSSDAFAWPFVSMTHHHHFISAIDRRCAPSSSSSPSSFALCMSNEDGSDTSSISKDRSPSMYTPLDRPLLAIVDTFSLTIFAAIGKSSHSSDGSLDLLAILVTAFPFITAWLATSPVTSVYSPDERSENMIATTAVKVLNGWALAVPLGVALRGVIKGYVPPVPFIFVTLISTLIILVGVRVLFNVMEGFFVELVN</sequence>
<feature type="transmembrane region" description="Helical" evidence="1">
    <location>
        <begin position="85"/>
        <end position="102"/>
    </location>
</feature>
<dbReference type="OMA" id="MEGFFVE"/>
<feature type="signal peptide" evidence="2">
    <location>
        <begin position="1"/>
        <end position="22"/>
    </location>
</feature>
<feature type="transmembrane region" description="Helical" evidence="1">
    <location>
        <begin position="114"/>
        <end position="131"/>
    </location>
</feature>
<dbReference type="PANTHER" id="PTHR35283">
    <property type="entry name" value="T12C22.21 PROTEIN"/>
    <property type="match status" value="1"/>
</dbReference>
<dbReference type="Proteomes" id="UP000001449">
    <property type="component" value="Chromosome 5"/>
</dbReference>
<evidence type="ECO:0000313" key="4">
    <source>
        <dbReference type="Proteomes" id="UP000001449"/>
    </source>
</evidence>
<name>B8C409_THAPS</name>
<reference evidence="3 4" key="2">
    <citation type="journal article" date="2008" name="Nature">
        <title>The Phaeodactylum genome reveals the evolutionary history of diatom genomes.</title>
        <authorList>
            <person name="Bowler C."/>
            <person name="Allen A.E."/>
            <person name="Badger J.H."/>
            <person name="Grimwood J."/>
            <person name="Jabbari K."/>
            <person name="Kuo A."/>
            <person name="Maheswari U."/>
            <person name="Martens C."/>
            <person name="Maumus F."/>
            <person name="Otillar R.P."/>
            <person name="Rayko E."/>
            <person name="Salamov A."/>
            <person name="Vandepoele K."/>
            <person name="Beszteri B."/>
            <person name="Gruber A."/>
            <person name="Heijde M."/>
            <person name="Katinka M."/>
            <person name="Mock T."/>
            <person name="Valentin K."/>
            <person name="Verret F."/>
            <person name="Berges J.A."/>
            <person name="Brownlee C."/>
            <person name="Cadoret J.P."/>
            <person name="Chiovitti A."/>
            <person name="Choi C.J."/>
            <person name="Coesel S."/>
            <person name="De Martino A."/>
            <person name="Detter J.C."/>
            <person name="Durkin C."/>
            <person name="Falciatore A."/>
            <person name="Fournet J."/>
            <person name="Haruta M."/>
            <person name="Huysman M.J."/>
            <person name="Jenkins B.D."/>
            <person name="Jiroutova K."/>
            <person name="Jorgensen R.E."/>
            <person name="Joubert Y."/>
            <person name="Kaplan A."/>
            <person name="Kroger N."/>
            <person name="Kroth P.G."/>
            <person name="La Roche J."/>
            <person name="Lindquist E."/>
            <person name="Lommer M."/>
            <person name="Martin-Jezequel V."/>
            <person name="Lopez P.J."/>
            <person name="Lucas S."/>
            <person name="Mangogna M."/>
            <person name="McGinnis K."/>
            <person name="Medlin L.K."/>
            <person name="Montsant A."/>
            <person name="Oudot-Le Secq M.P."/>
            <person name="Napoli C."/>
            <person name="Obornik M."/>
            <person name="Parker M.S."/>
            <person name="Petit J.L."/>
            <person name="Porcel B.M."/>
            <person name="Poulsen N."/>
            <person name="Robison M."/>
            <person name="Rychlewski L."/>
            <person name="Rynearson T.A."/>
            <person name="Schmutz J."/>
            <person name="Shapiro H."/>
            <person name="Siaut M."/>
            <person name="Stanley M."/>
            <person name="Sussman M.R."/>
            <person name="Taylor A.R."/>
            <person name="Vardi A."/>
            <person name="von Dassow P."/>
            <person name="Vyverman W."/>
            <person name="Willis A."/>
            <person name="Wyrwicz L.S."/>
            <person name="Rokhsar D.S."/>
            <person name="Weissenbach J."/>
            <person name="Armbrust E.V."/>
            <person name="Green B.R."/>
            <person name="Van de Peer Y."/>
            <person name="Grigoriev I.V."/>
        </authorList>
    </citation>
    <scope>NUCLEOTIDE SEQUENCE [LARGE SCALE GENOMIC DNA]</scope>
    <source>
        <strain evidence="3 4">CCMP1335</strain>
    </source>
</reference>
<dbReference type="PaxDb" id="35128-Thaps5830"/>
<dbReference type="InterPro" id="IPR021414">
    <property type="entry name" value="DUF3054"/>
</dbReference>
<keyword evidence="1" id="KW-0472">Membrane</keyword>
<accession>B8C409</accession>
<proteinExistence type="predicted"/>
<reference evidence="3 4" key="1">
    <citation type="journal article" date="2004" name="Science">
        <title>The genome of the diatom Thalassiosira pseudonana: ecology, evolution, and metabolism.</title>
        <authorList>
            <person name="Armbrust E.V."/>
            <person name="Berges J.A."/>
            <person name="Bowler C."/>
            <person name="Green B.R."/>
            <person name="Martinez D."/>
            <person name="Putnam N.H."/>
            <person name="Zhou S."/>
            <person name="Allen A.E."/>
            <person name="Apt K.E."/>
            <person name="Bechner M."/>
            <person name="Brzezinski M.A."/>
            <person name="Chaal B.K."/>
            <person name="Chiovitti A."/>
            <person name="Davis A.K."/>
            <person name="Demarest M.S."/>
            <person name="Detter J.C."/>
            <person name="Glavina T."/>
            <person name="Goodstein D."/>
            <person name="Hadi M.Z."/>
            <person name="Hellsten U."/>
            <person name="Hildebrand M."/>
            <person name="Jenkins B.D."/>
            <person name="Jurka J."/>
            <person name="Kapitonov V.V."/>
            <person name="Kroger N."/>
            <person name="Lau W.W."/>
            <person name="Lane T.W."/>
            <person name="Larimer F.W."/>
            <person name="Lippmeier J.C."/>
            <person name="Lucas S."/>
            <person name="Medina M."/>
            <person name="Montsant A."/>
            <person name="Obornik M."/>
            <person name="Parker M.S."/>
            <person name="Palenik B."/>
            <person name="Pazour G.J."/>
            <person name="Richardson P.M."/>
            <person name="Rynearson T.A."/>
            <person name="Saito M.A."/>
            <person name="Schwartz D.C."/>
            <person name="Thamatrakoln K."/>
            <person name="Valentin K."/>
            <person name="Vardi A."/>
            <person name="Wilkerson F.P."/>
            <person name="Rokhsar D.S."/>
        </authorList>
    </citation>
    <scope>NUCLEOTIDE SEQUENCE [LARGE SCALE GENOMIC DNA]</scope>
    <source>
        <strain evidence="3 4">CCMP1335</strain>
    </source>
</reference>
<dbReference type="EMBL" id="CM000642">
    <property type="protein sequence ID" value="EED92652.1"/>
    <property type="molecule type" value="Genomic_DNA"/>
</dbReference>
<dbReference type="Pfam" id="PF11255">
    <property type="entry name" value="DUF3054"/>
    <property type="match status" value="1"/>
</dbReference>
<evidence type="ECO:0000256" key="2">
    <source>
        <dbReference type="SAM" id="SignalP"/>
    </source>
</evidence>
<dbReference type="HOGENOM" id="CLU_1296703_0_0_1"/>